<evidence type="ECO:0000313" key="2">
    <source>
        <dbReference type="Proteomes" id="UP000789570"/>
    </source>
</evidence>
<protein>
    <submittedName>
        <fullName evidence="1">3804_t:CDS:1</fullName>
    </submittedName>
</protein>
<dbReference type="AlphaFoldDB" id="A0A9N8W600"/>
<sequence>MIQVLSIREDDEGLLSIAYTNPIRRQSWKKRFCDHPTPTQICEKNISKSQFLELNKK</sequence>
<dbReference type="EMBL" id="CAJVPQ010000377">
    <property type="protein sequence ID" value="CAG8476236.1"/>
    <property type="molecule type" value="Genomic_DNA"/>
</dbReference>
<evidence type="ECO:0000313" key="1">
    <source>
        <dbReference type="EMBL" id="CAG8476236.1"/>
    </source>
</evidence>
<gene>
    <name evidence="1" type="ORF">FCALED_LOCUS2479</name>
</gene>
<name>A0A9N8W600_9GLOM</name>
<comment type="caution">
    <text evidence="1">The sequence shown here is derived from an EMBL/GenBank/DDBJ whole genome shotgun (WGS) entry which is preliminary data.</text>
</comment>
<reference evidence="1" key="1">
    <citation type="submission" date="2021-06" db="EMBL/GenBank/DDBJ databases">
        <authorList>
            <person name="Kallberg Y."/>
            <person name="Tangrot J."/>
            <person name="Rosling A."/>
        </authorList>
    </citation>
    <scope>NUCLEOTIDE SEQUENCE</scope>
    <source>
        <strain evidence="1">UK204</strain>
    </source>
</reference>
<accession>A0A9N8W600</accession>
<organism evidence="1 2">
    <name type="scientific">Funneliformis caledonium</name>
    <dbReference type="NCBI Taxonomy" id="1117310"/>
    <lineage>
        <taxon>Eukaryota</taxon>
        <taxon>Fungi</taxon>
        <taxon>Fungi incertae sedis</taxon>
        <taxon>Mucoromycota</taxon>
        <taxon>Glomeromycotina</taxon>
        <taxon>Glomeromycetes</taxon>
        <taxon>Glomerales</taxon>
        <taxon>Glomeraceae</taxon>
        <taxon>Funneliformis</taxon>
    </lineage>
</organism>
<keyword evidence="2" id="KW-1185">Reference proteome</keyword>
<proteinExistence type="predicted"/>
<dbReference type="Proteomes" id="UP000789570">
    <property type="component" value="Unassembled WGS sequence"/>
</dbReference>